<organism evidence="1">
    <name type="scientific">Candidatus Kentrum sp. LFY</name>
    <dbReference type="NCBI Taxonomy" id="2126342"/>
    <lineage>
        <taxon>Bacteria</taxon>
        <taxon>Pseudomonadati</taxon>
        <taxon>Pseudomonadota</taxon>
        <taxon>Gammaproteobacteria</taxon>
        <taxon>Candidatus Kentrum</taxon>
    </lineage>
</organism>
<dbReference type="AlphaFoldDB" id="A0A450X2H6"/>
<gene>
    <name evidence="1" type="ORF">BECKLFY1418C_GA0070996_11452</name>
</gene>
<accession>A0A450X2H6</accession>
<sequence length="160" mass="18290">MRTDPGNRSLRRGRPVTWVSTVNFKPGTRAEFLAIIKYYETCQPRLGRRFRLAVESKSIVSVKCRSDFACSTHHSGVALFGNSHAPLFLFISRSASQSDQEFYKAPISLYQYRIMLCRLEAKLRQNTIRNSSSISARRKIAFDLHYSGPRCNAAYHTPPK</sequence>
<protein>
    <submittedName>
        <fullName evidence="1">Uncharacterized protein</fullName>
    </submittedName>
</protein>
<proteinExistence type="predicted"/>
<name>A0A450X2H6_9GAMM</name>
<dbReference type="EMBL" id="CAADFN010000145">
    <property type="protein sequence ID" value="VFK23514.1"/>
    <property type="molecule type" value="Genomic_DNA"/>
</dbReference>
<evidence type="ECO:0000313" key="1">
    <source>
        <dbReference type="EMBL" id="VFK23514.1"/>
    </source>
</evidence>
<reference evidence="1" key="1">
    <citation type="submission" date="2019-02" db="EMBL/GenBank/DDBJ databases">
        <authorList>
            <person name="Gruber-Vodicka R. H."/>
            <person name="Seah K. B. B."/>
        </authorList>
    </citation>
    <scope>NUCLEOTIDE SEQUENCE</scope>
    <source>
        <strain evidence="1">BECK_BY7</strain>
    </source>
</reference>